<evidence type="ECO:0000256" key="2">
    <source>
        <dbReference type="SAM" id="Phobius"/>
    </source>
</evidence>
<dbReference type="EMBL" id="WHUW01000015">
    <property type="protein sequence ID" value="KAF8438840.1"/>
    <property type="molecule type" value="Genomic_DNA"/>
</dbReference>
<sequence>MANEFAVNSLGMLFIGYTLATWLFGANTLQTYVYFQRYDDGFLLKVVVVIVFLSDMFSTVFTCWGIYMEIVQTPILPLQGNMQSTRGIYPYCPVWCHKLILTARVSQLESTAADVAIFIVQWYSTYLGQPNPVLTSSLAFWLEVYTKVHHLPPFFVLPKWFVLHSVLAKQMVDRVNSLTAFSITALYLAGKSLPLLNEVCFALALGLVTLTDIVITISLVGYLFDGKSSFGPTSQLLDGLILYCVQRGILTTVSHVIVVVLWFTLPTNWAWTLFQFSLGKVYTLTFITLLNRRESLKQVDHRMHEHFLPDLEMSNHVVPTTGCENEKDEDKSESAVLSAI</sequence>
<evidence type="ECO:0000256" key="1">
    <source>
        <dbReference type="SAM" id="MobiDB-lite"/>
    </source>
</evidence>
<organism evidence="4 5">
    <name type="scientific">Boletus edulis BED1</name>
    <dbReference type="NCBI Taxonomy" id="1328754"/>
    <lineage>
        <taxon>Eukaryota</taxon>
        <taxon>Fungi</taxon>
        <taxon>Dikarya</taxon>
        <taxon>Basidiomycota</taxon>
        <taxon>Agaricomycotina</taxon>
        <taxon>Agaricomycetes</taxon>
        <taxon>Agaricomycetidae</taxon>
        <taxon>Boletales</taxon>
        <taxon>Boletineae</taxon>
        <taxon>Boletaceae</taxon>
        <taxon>Boletoideae</taxon>
        <taxon>Boletus</taxon>
    </lineage>
</organism>
<keyword evidence="5" id="KW-1185">Reference proteome</keyword>
<evidence type="ECO:0000313" key="4">
    <source>
        <dbReference type="EMBL" id="KAF8438840.1"/>
    </source>
</evidence>
<dbReference type="PANTHER" id="PTHR40465">
    <property type="entry name" value="CHROMOSOME 1, WHOLE GENOME SHOTGUN SEQUENCE"/>
    <property type="match status" value="1"/>
</dbReference>
<reference evidence="4" key="1">
    <citation type="submission" date="2019-10" db="EMBL/GenBank/DDBJ databases">
        <authorList>
            <consortium name="DOE Joint Genome Institute"/>
            <person name="Kuo A."/>
            <person name="Miyauchi S."/>
            <person name="Kiss E."/>
            <person name="Drula E."/>
            <person name="Kohler A."/>
            <person name="Sanchez-Garcia M."/>
            <person name="Andreopoulos B."/>
            <person name="Barry K.W."/>
            <person name="Bonito G."/>
            <person name="Buee M."/>
            <person name="Carver A."/>
            <person name="Chen C."/>
            <person name="Cichocki N."/>
            <person name="Clum A."/>
            <person name="Culley D."/>
            <person name="Crous P.W."/>
            <person name="Fauchery L."/>
            <person name="Girlanda M."/>
            <person name="Hayes R."/>
            <person name="Keri Z."/>
            <person name="LaButti K."/>
            <person name="Lipzen A."/>
            <person name="Lombard V."/>
            <person name="Magnuson J."/>
            <person name="Maillard F."/>
            <person name="Morin E."/>
            <person name="Murat C."/>
            <person name="Nolan M."/>
            <person name="Ohm R."/>
            <person name="Pangilinan J."/>
            <person name="Pereira M."/>
            <person name="Perotto S."/>
            <person name="Peter M."/>
            <person name="Riley R."/>
            <person name="Sitrit Y."/>
            <person name="Stielow B."/>
            <person name="Szollosi G."/>
            <person name="Zifcakova L."/>
            <person name="Stursova M."/>
            <person name="Spatafora J.W."/>
            <person name="Tedersoo L."/>
            <person name="Vaario L.-M."/>
            <person name="Yamada A."/>
            <person name="Yan M."/>
            <person name="Wang P."/>
            <person name="Xu J."/>
            <person name="Bruns T."/>
            <person name="Baldrian P."/>
            <person name="Vilgalys R."/>
            <person name="Henrissat B."/>
            <person name="Grigoriev I.V."/>
            <person name="Hibbett D."/>
            <person name="Nagy L.G."/>
            <person name="Martin F.M."/>
        </authorList>
    </citation>
    <scope>NUCLEOTIDE SEQUENCE</scope>
    <source>
        <strain evidence="4">BED1</strain>
    </source>
</reference>
<dbReference type="AlphaFoldDB" id="A0AAD4BSR5"/>
<protein>
    <recommendedName>
        <fullName evidence="3">DUF6534 domain-containing protein</fullName>
    </recommendedName>
</protein>
<dbReference type="Pfam" id="PF20152">
    <property type="entry name" value="DUF6534"/>
    <property type="match status" value="1"/>
</dbReference>
<feature type="transmembrane region" description="Helical" evidence="2">
    <location>
        <begin position="12"/>
        <end position="35"/>
    </location>
</feature>
<feature type="region of interest" description="Disordered" evidence="1">
    <location>
        <begin position="319"/>
        <end position="340"/>
    </location>
</feature>
<evidence type="ECO:0000313" key="5">
    <source>
        <dbReference type="Proteomes" id="UP001194468"/>
    </source>
</evidence>
<feature type="transmembrane region" description="Helical" evidence="2">
    <location>
        <begin position="201"/>
        <end position="224"/>
    </location>
</feature>
<name>A0AAD4BSR5_BOLED</name>
<keyword evidence="2" id="KW-1133">Transmembrane helix</keyword>
<evidence type="ECO:0000259" key="3">
    <source>
        <dbReference type="Pfam" id="PF20152"/>
    </source>
</evidence>
<reference evidence="4" key="2">
    <citation type="journal article" date="2020" name="Nat. Commun.">
        <title>Large-scale genome sequencing of mycorrhizal fungi provides insights into the early evolution of symbiotic traits.</title>
        <authorList>
            <person name="Miyauchi S."/>
            <person name="Kiss E."/>
            <person name="Kuo A."/>
            <person name="Drula E."/>
            <person name="Kohler A."/>
            <person name="Sanchez-Garcia M."/>
            <person name="Morin E."/>
            <person name="Andreopoulos B."/>
            <person name="Barry K.W."/>
            <person name="Bonito G."/>
            <person name="Buee M."/>
            <person name="Carver A."/>
            <person name="Chen C."/>
            <person name="Cichocki N."/>
            <person name="Clum A."/>
            <person name="Culley D."/>
            <person name="Crous P.W."/>
            <person name="Fauchery L."/>
            <person name="Girlanda M."/>
            <person name="Hayes R.D."/>
            <person name="Keri Z."/>
            <person name="LaButti K."/>
            <person name="Lipzen A."/>
            <person name="Lombard V."/>
            <person name="Magnuson J."/>
            <person name="Maillard F."/>
            <person name="Murat C."/>
            <person name="Nolan M."/>
            <person name="Ohm R.A."/>
            <person name="Pangilinan J."/>
            <person name="Pereira M.F."/>
            <person name="Perotto S."/>
            <person name="Peter M."/>
            <person name="Pfister S."/>
            <person name="Riley R."/>
            <person name="Sitrit Y."/>
            <person name="Stielow J.B."/>
            <person name="Szollosi G."/>
            <person name="Zifcakova L."/>
            <person name="Stursova M."/>
            <person name="Spatafora J.W."/>
            <person name="Tedersoo L."/>
            <person name="Vaario L.M."/>
            <person name="Yamada A."/>
            <person name="Yan M."/>
            <person name="Wang P."/>
            <person name="Xu J."/>
            <person name="Bruns T."/>
            <person name="Baldrian P."/>
            <person name="Vilgalys R."/>
            <person name="Dunand C."/>
            <person name="Henrissat B."/>
            <person name="Grigoriev I.V."/>
            <person name="Hibbett D."/>
            <person name="Nagy L.G."/>
            <person name="Martin F.M."/>
        </authorList>
    </citation>
    <scope>NUCLEOTIDE SEQUENCE</scope>
    <source>
        <strain evidence="4">BED1</strain>
    </source>
</reference>
<dbReference type="Proteomes" id="UP001194468">
    <property type="component" value="Unassembled WGS sequence"/>
</dbReference>
<proteinExistence type="predicted"/>
<accession>A0AAD4BSR5</accession>
<dbReference type="InterPro" id="IPR045339">
    <property type="entry name" value="DUF6534"/>
</dbReference>
<keyword evidence="2" id="KW-0812">Transmembrane</keyword>
<comment type="caution">
    <text evidence="4">The sequence shown here is derived from an EMBL/GenBank/DDBJ whole genome shotgun (WGS) entry which is preliminary data.</text>
</comment>
<dbReference type="PANTHER" id="PTHR40465:SF1">
    <property type="entry name" value="DUF6534 DOMAIN-CONTAINING PROTEIN"/>
    <property type="match status" value="1"/>
</dbReference>
<gene>
    <name evidence="4" type="ORF">L210DRAFT_3761079</name>
</gene>
<feature type="domain" description="DUF6534" evidence="3">
    <location>
        <begin position="209"/>
        <end position="295"/>
    </location>
</feature>
<keyword evidence="2" id="KW-0472">Membrane</keyword>
<feature type="transmembrane region" description="Helical" evidence="2">
    <location>
        <begin position="42"/>
        <end position="67"/>
    </location>
</feature>
<feature type="compositionally biased region" description="Basic and acidic residues" evidence="1">
    <location>
        <begin position="324"/>
        <end position="333"/>
    </location>
</feature>
<feature type="transmembrane region" description="Helical" evidence="2">
    <location>
        <begin position="236"/>
        <end position="263"/>
    </location>
</feature>